<protein>
    <recommendedName>
        <fullName evidence="7">DNA mismatch repair protein MutH</fullName>
    </recommendedName>
    <alternativeName>
        <fullName evidence="7">Methyl-directed mismatch repair protein</fullName>
    </alternativeName>
</protein>
<evidence type="ECO:0000256" key="5">
    <source>
        <dbReference type="ARBA" id="ARBA00022801"/>
    </source>
</evidence>
<comment type="function">
    <text evidence="7">Sequence-specific endonuclease that cleaves unmethylated GATC sequences. It is involved in DNA mismatch repair.</text>
</comment>
<evidence type="ECO:0000256" key="6">
    <source>
        <dbReference type="ARBA" id="ARBA00023204"/>
    </source>
</evidence>
<dbReference type="InterPro" id="IPR011335">
    <property type="entry name" value="Restrct_endonuc-II-like"/>
</dbReference>
<dbReference type="RefSeq" id="WP_136131177.1">
    <property type="nucleotide sequence ID" value="NZ_PDKT01000004.1"/>
</dbReference>
<dbReference type="GO" id="GO:0003677">
    <property type="term" value="F:DNA binding"/>
    <property type="evidence" value="ECO:0007669"/>
    <property type="project" value="InterPro"/>
</dbReference>
<evidence type="ECO:0000256" key="4">
    <source>
        <dbReference type="ARBA" id="ARBA00022763"/>
    </source>
</evidence>
<keyword evidence="3 7" id="KW-0255">Endonuclease</keyword>
<keyword evidence="6 7" id="KW-0234">DNA repair</keyword>
<evidence type="ECO:0000313" key="10">
    <source>
        <dbReference type="Proteomes" id="UP000296153"/>
    </source>
</evidence>
<dbReference type="OrthoDB" id="5634909at2"/>
<sequence length="223" mass="25552">MRYLPNTPKNIITLLARAHALAGFTIENLAYNAGLLVPDNLKNNKGWIGKLIELYLGANSKNKAQQDFINLGIELKTIPIDSFGHPIQNTFICTASINNIAVNWEDSNIYNKLSNILWIPIEGTVSIPLKIRKIGKPLLWSPNIKEKIMLRKDWEEIIDMIVFGKMRYVTTYQGTLLQIKTKNNNKMLIKNIDSKIRNILSTTRSFYLKRSFTKIIMSSHHII</sequence>
<dbReference type="HAMAP" id="MF_00759">
    <property type="entry name" value="MutH"/>
    <property type="match status" value="1"/>
</dbReference>
<dbReference type="AlphaFoldDB" id="A0A2P5SZK9"/>
<dbReference type="GO" id="GO:0006298">
    <property type="term" value="P:mismatch repair"/>
    <property type="evidence" value="ECO:0007669"/>
    <property type="project" value="UniProtKB-UniRule"/>
</dbReference>
<dbReference type="GO" id="GO:0016787">
    <property type="term" value="F:hydrolase activity"/>
    <property type="evidence" value="ECO:0007669"/>
    <property type="project" value="UniProtKB-KW"/>
</dbReference>
<keyword evidence="1 7" id="KW-0963">Cytoplasm</keyword>
<dbReference type="InterPro" id="IPR004230">
    <property type="entry name" value="DNA_mismatch_repair_MutH"/>
</dbReference>
<evidence type="ECO:0000256" key="7">
    <source>
        <dbReference type="HAMAP-Rule" id="MF_00759"/>
    </source>
</evidence>
<dbReference type="Proteomes" id="UP000296153">
    <property type="component" value="Unassembled WGS sequence"/>
</dbReference>
<dbReference type="Gene3D" id="3.40.600.10">
    <property type="entry name" value="DNA mismatch repair MutH/Restriction endonuclease, type II"/>
    <property type="match status" value="1"/>
</dbReference>
<dbReference type="GO" id="GO:0006304">
    <property type="term" value="P:DNA modification"/>
    <property type="evidence" value="ECO:0007669"/>
    <property type="project" value="InterPro"/>
</dbReference>
<evidence type="ECO:0000313" key="9">
    <source>
        <dbReference type="EMBL" id="PPI87774.1"/>
    </source>
</evidence>
<evidence type="ECO:0000256" key="2">
    <source>
        <dbReference type="ARBA" id="ARBA00022722"/>
    </source>
</evidence>
<proteinExistence type="inferred from homology"/>
<dbReference type="Pfam" id="PF02976">
    <property type="entry name" value="MutH"/>
    <property type="match status" value="1"/>
</dbReference>
<evidence type="ECO:0000259" key="8">
    <source>
        <dbReference type="SMART" id="SM00927"/>
    </source>
</evidence>
<dbReference type="GO" id="GO:0004519">
    <property type="term" value="F:endonuclease activity"/>
    <property type="evidence" value="ECO:0007669"/>
    <property type="project" value="UniProtKB-UniRule"/>
</dbReference>
<dbReference type="InterPro" id="IPR037057">
    <property type="entry name" value="DNA_rep_MutH/T2_RE_sf"/>
</dbReference>
<comment type="caution">
    <text evidence="9">The sequence shown here is derived from an EMBL/GenBank/DDBJ whole genome shotgun (WGS) entry which is preliminary data.</text>
</comment>
<dbReference type="NCBIfam" id="TIGR02248">
    <property type="entry name" value="mutH_TIGR"/>
    <property type="match status" value="1"/>
</dbReference>
<keyword evidence="4 7" id="KW-0227">DNA damage</keyword>
<evidence type="ECO:0000256" key="1">
    <source>
        <dbReference type="ARBA" id="ARBA00022490"/>
    </source>
</evidence>
<comment type="similarity">
    <text evidence="7">Belongs to the MutH family.</text>
</comment>
<accession>A0A2P5SZK9</accession>
<dbReference type="InterPro" id="IPR011337">
    <property type="entry name" value="DNA_rep_MutH/RE_typeII_Sau3AI"/>
</dbReference>
<keyword evidence="2 7" id="KW-0540">Nuclease</keyword>
<reference evidence="9 10" key="1">
    <citation type="journal article" date="2018" name="Genome Biol. Evol.">
        <title>Cladogenesis and Genomic Streamlining in Extracellular Endosymbionts of Tropical Stink Bugs.</title>
        <authorList>
            <person name="Otero-Bravo A."/>
            <person name="Goffredi S."/>
            <person name="Sabree Z.L."/>
        </authorList>
    </citation>
    <scope>NUCLEOTIDE SEQUENCE [LARGE SCALE GENOMIC DNA]</scope>
    <source>
        <strain evidence="9 10">SoEE</strain>
    </source>
</reference>
<dbReference type="SMART" id="SM00927">
    <property type="entry name" value="MutH"/>
    <property type="match status" value="1"/>
</dbReference>
<comment type="subcellular location">
    <subcellularLocation>
        <location evidence="7">Cytoplasm</location>
    </subcellularLocation>
</comment>
<organism evidence="9 10">
    <name type="scientific">Candidatus Pantoea edessiphila</name>
    <dbReference type="NCBI Taxonomy" id="2044610"/>
    <lineage>
        <taxon>Bacteria</taxon>
        <taxon>Pseudomonadati</taxon>
        <taxon>Pseudomonadota</taxon>
        <taxon>Gammaproteobacteria</taxon>
        <taxon>Enterobacterales</taxon>
        <taxon>Erwiniaceae</taxon>
        <taxon>Pantoea</taxon>
    </lineage>
</organism>
<gene>
    <name evidence="7" type="primary">mutH</name>
    <name evidence="9" type="ORF">CRV12_02955</name>
</gene>
<dbReference type="GO" id="GO:0005737">
    <property type="term" value="C:cytoplasm"/>
    <property type="evidence" value="ECO:0007669"/>
    <property type="project" value="UniProtKB-SubCell"/>
</dbReference>
<evidence type="ECO:0000256" key="3">
    <source>
        <dbReference type="ARBA" id="ARBA00022759"/>
    </source>
</evidence>
<dbReference type="NCBIfam" id="NF003458">
    <property type="entry name" value="PRK05070.1"/>
    <property type="match status" value="1"/>
</dbReference>
<dbReference type="SUPFAM" id="SSF52980">
    <property type="entry name" value="Restriction endonuclease-like"/>
    <property type="match status" value="1"/>
</dbReference>
<keyword evidence="5 7" id="KW-0378">Hydrolase</keyword>
<feature type="domain" description="DNA mismatch repair MutH/Type II restriction enzyme Sau3AI" evidence="8">
    <location>
        <begin position="56"/>
        <end position="153"/>
    </location>
</feature>
<dbReference type="EMBL" id="PDKT01000004">
    <property type="protein sequence ID" value="PPI87774.1"/>
    <property type="molecule type" value="Genomic_DNA"/>
</dbReference>
<name>A0A2P5SZK9_9GAMM</name>